<feature type="compositionally biased region" description="Acidic residues" evidence="1">
    <location>
        <begin position="287"/>
        <end position="298"/>
    </location>
</feature>
<name>A0AAD6WWV3_9AGAR</name>
<accession>A0AAD6WWV3</accession>
<organism evidence="3 4">
    <name type="scientific">Mycena alexandri</name>
    <dbReference type="NCBI Taxonomy" id="1745969"/>
    <lineage>
        <taxon>Eukaryota</taxon>
        <taxon>Fungi</taxon>
        <taxon>Dikarya</taxon>
        <taxon>Basidiomycota</taxon>
        <taxon>Agaricomycotina</taxon>
        <taxon>Agaricomycetes</taxon>
        <taxon>Agaricomycetidae</taxon>
        <taxon>Agaricales</taxon>
        <taxon>Marasmiineae</taxon>
        <taxon>Mycenaceae</taxon>
        <taxon>Mycena</taxon>
    </lineage>
</organism>
<evidence type="ECO:0000256" key="1">
    <source>
        <dbReference type="SAM" id="MobiDB-lite"/>
    </source>
</evidence>
<reference evidence="3" key="1">
    <citation type="submission" date="2023-03" db="EMBL/GenBank/DDBJ databases">
        <title>Massive genome expansion in bonnet fungi (Mycena s.s.) driven by repeated elements and novel gene families across ecological guilds.</title>
        <authorList>
            <consortium name="Lawrence Berkeley National Laboratory"/>
            <person name="Harder C.B."/>
            <person name="Miyauchi S."/>
            <person name="Viragh M."/>
            <person name="Kuo A."/>
            <person name="Thoen E."/>
            <person name="Andreopoulos B."/>
            <person name="Lu D."/>
            <person name="Skrede I."/>
            <person name="Drula E."/>
            <person name="Henrissat B."/>
            <person name="Morin E."/>
            <person name="Kohler A."/>
            <person name="Barry K."/>
            <person name="LaButti K."/>
            <person name="Morin E."/>
            <person name="Salamov A."/>
            <person name="Lipzen A."/>
            <person name="Mereny Z."/>
            <person name="Hegedus B."/>
            <person name="Baldrian P."/>
            <person name="Stursova M."/>
            <person name="Weitz H."/>
            <person name="Taylor A."/>
            <person name="Grigoriev I.V."/>
            <person name="Nagy L.G."/>
            <person name="Martin F."/>
            <person name="Kauserud H."/>
        </authorList>
    </citation>
    <scope>NUCLEOTIDE SEQUENCE</scope>
    <source>
        <strain evidence="3">CBHHK200</strain>
    </source>
</reference>
<keyword evidence="4" id="KW-1185">Reference proteome</keyword>
<dbReference type="InterPro" id="IPR045341">
    <property type="entry name" value="DUF6532"/>
</dbReference>
<feature type="domain" description="DUF6532" evidence="2">
    <location>
        <begin position="44"/>
        <end position="234"/>
    </location>
</feature>
<feature type="region of interest" description="Disordered" evidence="1">
    <location>
        <begin position="279"/>
        <end position="298"/>
    </location>
</feature>
<dbReference type="Pfam" id="PF20149">
    <property type="entry name" value="DUF6532"/>
    <property type="match status" value="1"/>
</dbReference>
<protein>
    <recommendedName>
        <fullName evidence="2">DUF6532 domain-containing protein</fullName>
    </recommendedName>
</protein>
<gene>
    <name evidence="3" type="ORF">C8F04DRAFT_966462</name>
</gene>
<proteinExistence type="predicted"/>
<dbReference type="AlphaFoldDB" id="A0AAD6WWV3"/>
<dbReference type="Proteomes" id="UP001218188">
    <property type="component" value="Unassembled WGS sequence"/>
</dbReference>
<dbReference type="EMBL" id="JARJCM010000140">
    <property type="protein sequence ID" value="KAJ7026316.1"/>
    <property type="molecule type" value="Genomic_DNA"/>
</dbReference>
<evidence type="ECO:0000313" key="3">
    <source>
        <dbReference type="EMBL" id="KAJ7026316.1"/>
    </source>
</evidence>
<sequence length="298" mass="33508">LPPPPKRSKPKMKESKFREGFVAVAGVKPKAGDYEPVVEALLLRAMAEYSARIVTLYAFPQTLAFQWARECFSNACAVAKLRYTLTDRMSKLITKRGSHVRGQTIDSFRPVFASHFGFQRSNSNKIVAANKARSAALANNASIHYKDTDARTGYGENSILVTARQDTFFKDKNSLAAIFRSYFNPLPPPFKALEFSVLQHLNGEWSTGSFIFAPFREKDVVQSYETHLADIKKWCDCNSVVTEKLRTKWFKRAVQNLGIVEAVQETHIGEEDQRALRLELEGRTGDTDSENEGDAEAT</sequence>
<feature type="non-terminal residue" evidence="3">
    <location>
        <position position="298"/>
    </location>
</feature>
<evidence type="ECO:0000259" key="2">
    <source>
        <dbReference type="Pfam" id="PF20149"/>
    </source>
</evidence>
<evidence type="ECO:0000313" key="4">
    <source>
        <dbReference type="Proteomes" id="UP001218188"/>
    </source>
</evidence>
<comment type="caution">
    <text evidence="3">The sequence shown here is derived from an EMBL/GenBank/DDBJ whole genome shotgun (WGS) entry which is preliminary data.</text>
</comment>